<dbReference type="PANTHER" id="PTHR13465:SF2">
    <property type="entry name" value="PHAGOSOME ASSEMBLY FACTOR 1"/>
    <property type="match status" value="1"/>
</dbReference>
<reference evidence="3" key="2">
    <citation type="submission" date="2015-01" db="EMBL/GenBank/DDBJ databases">
        <title>Evolutionary Origins and Diversification of the Mycorrhizal Mutualists.</title>
        <authorList>
            <consortium name="DOE Joint Genome Institute"/>
            <consortium name="Mycorrhizal Genomics Consortium"/>
            <person name="Kohler A."/>
            <person name="Kuo A."/>
            <person name="Nagy L.G."/>
            <person name="Floudas D."/>
            <person name="Copeland A."/>
            <person name="Barry K.W."/>
            <person name="Cichocki N."/>
            <person name="Veneault-Fourrey C."/>
            <person name="LaButti K."/>
            <person name="Lindquist E.A."/>
            <person name="Lipzen A."/>
            <person name="Lundell T."/>
            <person name="Morin E."/>
            <person name="Murat C."/>
            <person name="Riley R."/>
            <person name="Ohm R."/>
            <person name="Sun H."/>
            <person name="Tunlid A."/>
            <person name="Henrissat B."/>
            <person name="Grigoriev I.V."/>
            <person name="Hibbett D.S."/>
            <person name="Martin F."/>
        </authorList>
    </citation>
    <scope>NUCLEOTIDE SEQUENCE [LARGE SCALE GENOMIC DNA]</scope>
    <source>
        <strain evidence="3">Ve08.2h10</strain>
    </source>
</reference>
<dbReference type="InterPro" id="IPR039156">
    <property type="entry name" value="PHAF1/BROMI"/>
</dbReference>
<name>A0A0D0DNS2_9AGAM</name>
<dbReference type="EMBL" id="KN824830">
    <property type="protein sequence ID" value="KIL00628.1"/>
    <property type="molecule type" value="Genomic_DNA"/>
</dbReference>
<sequence>MFSTLDLDIRPGSGVGSFELGSSMWSVISMLRAMQHLFPQVEVKFDPDNASTTPVILHLRPHFDLLFSPYHQRLHTICLRKLRDPHPPLNLRYKESVICTGEEPLIKVQISRTFGPTYPGDELKYPGVWFSFDDDTINEGLKGNSSHTITGDRSKEVKRIIVTQKGAQDGDHDPLGEVTLCPIMYGDISRAVIKIHNGVLLHFYGPSGPSVSSLHVRLGETTAQALNLDLGVPSRVHYKEDERMAIHSPKPQSDEENQSTDYFWNYFSHGIDFLISGQTHIVRKIILHSNVPGSPLFQRYKRCPWELEGKPEDDEDDSPPRMRFTDKFEAISHFLSPRDPPPSMVHDRTEYEDTITLPSATSRLYGYDGVILEVNEASQVVAVMLF</sequence>
<reference evidence="2 3" key="1">
    <citation type="submission" date="2014-04" db="EMBL/GenBank/DDBJ databases">
        <authorList>
            <consortium name="DOE Joint Genome Institute"/>
            <person name="Kuo A."/>
            <person name="Kohler A."/>
            <person name="Jargeat P."/>
            <person name="Nagy L.G."/>
            <person name="Floudas D."/>
            <person name="Copeland A."/>
            <person name="Barry K.W."/>
            <person name="Cichocki N."/>
            <person name="Veneault-Fourrey C."/>
            <person name="LaButti K."/>
            <person name="Lindquist E.A."/>
            <person name="Lipzen A."/>
            <person name="Lundell T."/>
            <person name="Morin E."/>
            <person name="Murat C."/>
            <person name="Sun H."/>
            <person name="Tunlid A."/>
            <person name="Henrissat B."/>
            <person name="Grigoriev I.V."/>
            <person name="Hibbett D.S."/>
            <person name="Martin F."/>
            <person name="Nordberg H.P."/>
            <person name="Cantor M.N."/>
            <person name="Hua S.X."/>
        </authorList>
    </citation>
    <scope>NUCLEOTIDE SEQUENCE [LARGE SCALE GENOMIC DNA]</scope>
    <source>
        <strain evidence="2 3">Ve08.2h10</strain>
    </source>
</reference>
<dbReference type="InterPro" id="IPR005373">
    <property type="entry name" value="PHAF1"/>
</dbReference>
<keyword evidence="3" id="KW-1185">Reference proteome</keyword>
<evidence type="ECO:0000313" key="2">
    <source>
        <dbReference type="EMBL" id="KIL00628.1"/>
    </source>
</evidence>
<comment type="similarity">
    <text evidence="1">Belongs to the PHAF1 family.</text>
</comment>
<dbReference type="InParanoid" id="A0A0D0DNS2"/>
<dbReference type="PANTHER" id="PTHR13465">
    <property type="entry name" value="UPF0183 PROTEIN"/>
    <property type="match status" value="1"/>
</dbReference>
<dbReference type="GO" id="GO:0005802">
    <property type="term" value="C:trans-Golgi network"/>
    <property type="evidence" value="ECO:0007669"/>
    <property type="project" value="TreeGrafter"/>
</dbReference>
<organism evidence="2 3">
    <name type="scientific">Paxillus rubicundulus Ve08.2h10</name>
    <dbReference type="NCBI Taxonomy" id="930991"/>
    <lineage>
        <taxon>Eukaryota</taxon>
        <taxon>Fungi</taxon>
        <taxon>Dikarya</taxon>
        <taxon>Basidiomycota</taxon>
        <taxon>Agaricomycotina</taxon>
        <taxon>Agaricomycetes</taxon>
        <taxon>Agaricomycetidae</taxon>
        <taxon>Boletales</taxon>
        <taxon>Paxilineae</taxon>
        <taxon>Paxillaceae</taxon>
        <taxon>Paxillus</taxon>
    </lineage>
</organism>
<evidence type="ECO:0000313" key="3">
    <source>
        <dbReference type="Proteomes" id="UP000054538"/>
    </source>
</evidence>
<proteinExistence type="inferred from homology"/>
<gene>
    <name evidence="2" type="ORF">PAXRUDRAFT_821527</name>
</gene>
<dbReference type="Pfam" id="PF03676">
    <property type="entry name" value="PHAF1"/>
    <property type="match status" value="1"/>
</dbReference>
<dbReference type="Proteomes" id="UP000054538">
    <property type="component" value="Unassembled WGS sequence"/>
</dbReference>
<dbReference type="OrthoDB" id="411211at2759"/>
<dbReference type="AlphaFoldDB" id="A0A0D0DNS2"/>
<dbReference type="HOGENOM" id="CLU_032056_1_0_1"/>
<dbReference type="GO" id="GO:0043001">
    <property type="term" value="P:Golgi to plasma membrane protein transport"/>
    <property type="evidence" value="ECO:0007669"/>
    <property type="project" value="TreeGrafter"/>
</dbReference>
<accession>A0A0D0DNS2</accession>
<evidence type="ECO:0000256" key="1">
    <source>
        <dbReference type="ARBA" id="ARBA00024339"/>
    </source>
</evidence>
<protein>
    <submittedName>
        <fullName evidence="2">Uncharacterized protein</fullName>
    </submittedName>
</protein>